<dbReference type="Pfam" id="PF13442">
    <property type="entry name" value="Cytochrome_CBB3"/>
    <property type="match status" value="1"/>
</dbReference>
<dbReference type="Proteomes" id="UP001595443">
    <property type="component" value="Unassembled WGS sequence"/>
</dbReference>
<dbReference type="Gene3D" id="1.10.760.10">
    <property type="entry name" value="Cytochrome c-like domain"/>
    <property type="match status" value="1"/>
</dbReference>
<keyword evidence="3 4" id="KW-0408">Iron</keyword>
<feature type="domain" description="Cytochrome c" evidence="6">
    <location>
        <begin position="23"/>
        <end position="117"/>
    </location>
</feature>
<dbReference type="InterPro" id="IPR036909">
    <property type="entry name" value="Cyt_c-like_dom_sf"/>
</dbReference>
<dbReference type="PROSITE" id="PS51007">
    <property type="entry name" value="CYTC"/>
    <property type="match status" value="1"/>
</dbReference>
<feature type="signal peptide" evidence="5">
    <location>
        <begin position="1"/>
        <end position="22"/>
    </location>
</feature>
<keyword evidence="5" id="KW-0732">Signal</keyword>
<organism evidence="7 8">
    <name type="scientific">Acidimangrovimonas pyrenivorans</name>
    <dbReference type="NCBI Taxonomy" id="2030798"/>
    <lineage>
        <taxon>Bacteria</taxon>
        <taxon>Pseudomonadati</taxon>
        <taxon>Pseudomonadota</taxon>
        <taxon>Alphaproteobacteria</taxon>
        <taxon>Rhodobacterales</taxon>
        <taxon>Paracoccaceae</taxon>
        <taxon>Acidimangrovimonas</taxon>
    </lineage>
</organism>
<name>A0ABV7ADM9_9RHOB</name>
<reference evidence="8" key="1">
    <citation type="journal article" date="2019" name="Int. J. Syst. Evol. Microbiol.">
        <title>The Global Catalogue of Microorganisms (GCM) 10K type strain sequencing project: providing services to taxonomists for standard genome sequencing and annotation.</title>
        <authorList>
            <consortium name="The Broad Institute Genomics Platform"/>
            <consortium name="The Broad Institute Genome Sequencing Center for Infectious Disease"/>
            <person name="Wu L."/>
            <person name="Ma J."/>
        </authorList>
    </citation>
    <scope>NUCLEOTIDE SEQUENCE [LARGE SCALE GENOMIC DNA]</scope>
    <source>
        <strain evidence="8">KCTC 62192</strain>
    </source>
</reference>
<evidence type="ECO:0000313" key="8">
    <source>
        <dbReference type="Proteomes" id="UP001595443"/>
    </source>
</evidence>
<evidence type="ECO:0000256" key="4">
    <source>
        <dbReference type="PROSITE-ProRule" id="PRU00433"/>
    </source>
</evidence>
<dbReference type="EMBL" id="JBHRSK010000003">
    <property type="protein sequence ID" value="MFC2967053.1"/>
    <property type="molecule type" value="Genomic_DNA"/>
</dbReference>
<keyword evidence="1 4" id="KW-0349">Heme</keyword>
<evidence type="ECO:0000259" key="6">
    <source>
        <dbReference type="PROSITE" id="PS51007"/>
    </source>
</evidence>
<gene>
    <name evidence="7" type="ORF">ACFOES_03005</name>
</gene>
<evidence type="ECO:0000256" key="3">
    <source>
        <dbReference type="ARBA" id="ARBA00023004"/>
    </source>
</evidence>
<protein>
    <submittedName>
        <fullName evidence="7">C-type cytochrome</fullName>
    </submittedName>
</protein>
<evidence type="ECO:0000256" key="1">
    <source>
        <dbReference type="ARBA" id="ARBA00022617"/>
    </source>
</evidence>
<comment type="caution">
    <text evidence="7">The sequence shown here is derived from an EMBL/GenBank/DDBJ whole genome shotgun (WGS) entry which is preliminary data.</text>
</comment>
<evidence type="ECO:0000256" key="5">
    <source>
        <dbReference type="SAM" id="SignalP"/>
    </source>
</evidence>
<keyword evidence="2 4" id="KW-0479">Metal-binding</keyword>
<dbReference type="RefSeq" id="WP_377831681.1">
    <property type="nucleotide sequence ID" value="NZ_JBHRSK010000003.1"/>
</dbReference>
<feature type="chain" id="PRO_5046909486" evidence="5">
    <location>
        <begin position="23"/>
        <end position="135"/>
    </location>
</feature>
<dbReference type="SUPFAM" id="SSF46626">
    <property type="entry name" value="Cytochrome c"/>
    <property type="match status" value="1"/>
</dbReference>
<keyword evidence="8" id="KW-1185">Reference proteome</keyword>
<evidence type="ECO:0000256" key="2">
    <source>
        <dbReference type="ARBA" id="ARBA00022723"/>
    </source>
</evidence>
<proteinExistence type="predicted"/>
<accession>A0ABV7ADM9</accession>
<sequence length="135" mass="14227">MKGKAIFTALAMTVLGAGAAWAQDAELGKGLYMDYCATCHGDQGKGDGDMSGVMTIPASNLTLLAKNNGGTFPMLNVIHVIDGRTGVRAHGGAMPVFGRVFSDSAMRGPEDYQSVVEARGRILSLAMYLESIQQQ</sequence>
<dbReference type="InterPro" id="IPR009056">
    <property type="entry name" value="Cyt_c-like_dom"/>
</dbReference>
<evidence type="ECO:0000313" key="7">
    <source>
        <dbReference type="EMBL" id="MFC2967053.1"/>
    </source>
</evidence>